<dbReference type="Proteomes" id="UP001157439">
    <property type="component" value="Unassembled WGS sequence"/>
</dbReference>
<keyword evidence="2" id="KW-1185">Reference proteome</keyword>
<proteinExistence type="predicted"/>
<organism evidence="1 2">
    <name type="scientific">Paraferrimonas haliotis</name>
    <dbReference type="NCBI Taxonomy" id="2013866"/>
    <lineage>
        <taxon>Bacteria</taxon>
        <taxon>Pseudomonadati</taxon>
        <taxon>Pseudomonadota</taxon>
        <taxon>Gammaproteobacteria</taxon>
        <taxon>Alteromonadales</taxon>
        <taxon>Ferrimonadaceae</taxon>
        <taxon>Paraferrimonas</taxon>
    </lineage>
</organism>
<dbReference type="Gene3D" id="1.10.260.40">
    <property type="entry name" value="lambda repressor-like DNA-binding domains"/>
    <property type="match status" value="1"/>
</dbReference>
<evidence type="ECO:0000313" key="2">
    <source>
        <dbReference type="Proteomes" id="UP001157439"/>
    </source>
</evidence>
<name>A0AA37WYM3_9GAMM</name>
<evidence type="ECO:0008006" key="3">
    <source>
        <dbReference type="Google" id="ProtNLM"/>
    </source>
</evidence>
<dbReference type="EMBL" id="BSPO01000003">
    <property type="protein sequence ID" value="GLS84604.1"/>
    <property type="molecule type" value="Genomic_DNA"/>
</dbReference>
<accession>A0AA37WYM3</accession>
<gene>
    <name evidence="1" type="ORF">GCM10007894_25810</name>
</gene>
<evidence type="ECO:0000313" key="1">
    <source>
        <dbReference type="EMBL" id="GLS84604.1"/>
    </source>
</evidence>
<dbReference type="SUPFAM" id="SSF47413">
    <property type="entry name" value="lambda repressor-like DNA-binding domains"/>
    <property type="match status" value="1"/>
</dbReference>
<dbReference type="RefSeq" id="WP_095499072.1">
    <property type="nucleotide sequence ID" value="NZ_BSPO01000003.1"/>
</dbReference>
<dbReference type="InterPro" id="IPR010982">
    <property type="entry name" value="Lambda_DNA-bd_dom_sf"/>
</dbReference>
<protein>
    <recommendedName>
        <fullName evidence="3">HTH cro/C1-type domain-containing protein</fullName>
    </recommendedName>
</protein>
<comment type="caution">
    <text evidence="1">The sequence shown here is derived from an EMBL/GenBank/DDBJ whole genome shotgun (WGS) entry which is preliminary data.</text>
</comment>
<dbReference type="AlphaFoldDB" id="A0AA37WYM3"/>
<sequence length="93" mass="10816">MVDLESLFNQYKKSKRLLSDKAMAESMGISTAYFCDIKKGRRRLSDKLALDVAKELGLEPGLLLLELRVNYAKQAEEKLAWKKIILQWQRNTR</sequence>
<reference evidence="1 2" key="1">
    <citation type="journal article" date="2014" name="Int. J. Syst. Evol. Microbiol.">
        <title>Complete genome sequence of Corynebacterium casei LMG S-19264T (=DSM 44701T), isolated from a smear-ripened cheese.</title>
        <authorList>
            <consortium name="US DOE Joint Genome Institute (JGI-PGF)"/>
            <person name="Walter F."/>
            <person name="Albersmeier A."/>
            <person name="Kalinowski J."/>
            <person name="Ruckert C."/>
        </authorList>
    </citation>
    <scope>NUCLEOTIDE SEQUENCE [LARGE SCALE GENOMIC DNA]</scope>
    <source>
        <strain evidence="1 2">NBRC 112785</strain>
    </source>
</reference>
<dbReference type="GO" id="GO:0003677">
    <property type="term" value="F:DNA binding"/>
    <property type="evidence" value="ECO:0007669"/>
    <property type="project" value="InterPro"/>
</dbReference>